<keyword evidence="4" id="KW-0539">Nucleus</keyword>
<dbReference type="PANTHER" id="PTHR23138:SF141">
    <property type="entry name" value="NUCLEAR PORE COMPLEX PROTEIN NUP50"/>
    <property type="match status" value="1"/>
</dbReference>
<feature type="region of interest" description="Disordered" evidence="5">
    <location>
        <begin position="31"/>
        <end position="53"/>
    </location>
</feature>
<dbReference type="Pfam" id="PF00638">
    <property type="entry name" value="Ran_BP1"/>
    <property type="match status" value="1"/>
</dbReference>
<comment type="caution">
    <text evidence="7">The sequence shown here is derived from an EMBL/GenBank/DDBJ whole genome shotgun (WGS) entry which is preliminary data.</text>
</comment>
<dbReference type="InterPro" id="IPR045255">
    <property type="entry name" value="RanBP1-like"/>
</dbReference>
<feature type="region of interest" description="Disordered" evidence="5">
    <location>
        <begin position="316"/>
        <end position="360"/>
    </location>
</feature>
<dbReference type="Gene3D" id="2.30.29.30">
    <property type="entry name" value="Pleckstrin-homology domain (PH domain)/Phosphotyrosine-binding domain (PTB)"/>
    <property type="match status" value="1"/>
</dbReference>
<dbReference type="GO" id="GO:0005643">
    <property type="term" value="C:nuclear pore"/>
    <property type="evidence" value="ECO:0007669"/>
    <property type="project" value="UniProtKB-SubCell"/>
</dbReference>
<keyword evidence="3" id="KW-0811">Translocation</keyword>
<dbReference type="SUPFAM" id="SSF50729">
    <property type="entry name" value="PH domain-like"/>
    <property type="match status" value="1"/>
</dbReference>
<keyword evidence="2" id="KW-0813">Transport</keyword>
<keyword evidence="8" id="KW-1185">Reference proteome</keyword>
<dbReference type="AlphaFoldDB" id="A0AAW1WR73"/>
<evidence type="ECO:0000256" key="1">
    <source>
        <dbReference type="ARBA" id="ARBA00004567"/>
    </source>
</evidence>
<feature type="compositionally biased region" description="Polar residues" evidence="5">
    <location>
        <begin position="316"/>
        <end position="334"/>
    </location>
</feature>
<dbReference type="GO" id="GO:0015031">
    <property type="term" value="P:protein transport"/>
    <property type="evidence" value="ECO:0007669"/>
    <property type="project" value="UniProtKB-KW"/>
</dbReference>
<reference evidence="7 8" key="1">
    <citation type="journal article" date="2023" name="G3 (Bethesda)">
        <title>A chromosome-length genome assembly and annotation of blackberry (Rubus argutus, cv. 'Hillquist').</title>
        <authorList>
            <person name="Bruna T."/>
            <person name="Aryal R."/>
            <person name="Dudchenko O."/>
            <person name="Sargent D.J."/>
            <person name="Mead D."/>
            <person name="Buti M."/>
            <person name="Cavallini A."/>
            <person name="Hytonen T."/>
            <person name="Andres J."/>
            <person name="Pham M."/>
            <person name="Weisz D."/>
            <person name="Mascagni F."/>
            <person name="Usai G."/>
            <person name="Natali L."/>
            <person name="Bassil N."/>
            <person name="Fernandez G.E."/>
            <person name="Lomsadze A."/>
            <person name="Armour M."/>
            <person name="Olukolu B."/>
            <person name="Poorten T."/>
            <person name="Britton C."/>
            <person name="Davik J."/>
            <person name="Ashrafi H."/>
            <person name="Aiden E.L."/>
            <person name="Borodovsky M."/>
            <person name="Worthington M."/>
        </authorList>
    </citation>
    <scope>NUCLEOTIDE SEQUENCE [LARGE SCALE GENOMIC DNA]</scope>
    <source>
        <strain evidence="7">PI 553951</strain>
    </source>
</reference>
<feature type="domain" description="RanBD1" evidence="6">
    <location>
        <begin position="341"/>
        <end position="490"/>
    </location>
</feature>
<dbReference type="Proteomes" id="UP001457282">
    <property type="component" value="Unassembled WGS sequence"/>
</dbReference>
<dbReference type="CDD" id="cd13170">
    <property type="entry name" value="RanBD_NUP50"/>
    <property type="match status" value="1"/>
</dbReference>
<dbReference type="SMART" id="SM00160">
    <property type="entry name" value="RanBD"/>
    <property type="match status" value="1"/>
</dbReference>
<dbReference type="PANTHER" id="PTHR23138">
    <property type="entry name" value="RAN BINDING PROTEIN"/>
    <property type="match status" value="1"/>
</dbReference>
<accession>A0AAW1WR73</accession>
<keyword evidence="4" id="KW-0653">Protein transport</keyword>
<dbReference type="InterPro" id="IPR011993">
    <property type="entry name" value="PH-like_dom_sf"/>
</dbReference>
<protein>
    <recommendedName>
        <fullName evidence="6">RanBD1 domain-containing protein</fullName>
    </recommendedName>
</protein>
<organism evidence="7 8">
    <name type="scientific">Rubus argutus</name>
    <name type="common">Southern blackberry</name>
    <dbReference type="NCBI Taxonomy" id="59490"/>
    <lineage>
        <taxon>Eukaryota</taxon>
        <taxon>Viridiplantae</taxon>
        <taxon>Streptophyta</taxon>
        <taxon>Embryophyta</taxon>
        <taxon>Tracheophyta</taxon>
        <taxon>Spermatophyta</taxon>
        <taxon>Magnoliopsida</taxon>
        <taxon>eudicotyledons</taxon>
        <taxon>Gunneridae</taxon>
        <taxon>Pentapetalae</taxon>
        <taxon>rosids</taxon>
        <taxon>fabids</taxon>
        <taxon>Rosales</taxon>
        <taxon>Rosaceae</taxon>
        <taxon>Rosoideae</taxon>
        <taxon>Rosoideae incertae sedis</taxon>
        <taxon>Rubus</taxon>
    </lineage>
</organism>
<evidence type="ECO:0000256" key="5">
    <source>
        <dbReference type="SAM" id="MobiDB-lite"/>
    </source>
</evidence>
<evidence type="ECO:0000259" key="6">
    <source>
        <dbReference type="PROSITE" id="PS50196"/>
    </source>
</evidence>
<evidence type="ECO:0000256" key="4">
    <source>
        <dbReference type="ARBA" id="ARBA00023132"/>
    </source>
</evidence>
<evidence type="ECO:0000256" key="3">
    <source>
        <dbReference type="ARBA" id="ARBA00023010"/>
    </source>
</evidence>
<evidence type="ECO:0000313" key="7">
    <source>
        <dbReference type="EMBL" id="KAK9927339.1"/>
    </source>
</evidence>
<dbReference type="InterPro" id="IPR000156">
    <property type="entry name" value="Ran_bind_dom"/>
</dbReference>
<name>A0AAW1WR73_RUBAR</name>
<feature type="region of interest" description="Disordered" evidence="5">
    <location>
        <begin position="244"/>
        <end position="284"/>
    </location>
</feature>
<feature type="compositionally biased region" description="Low complexity" evidence="5">
    <location>
        <begin position="244"/>
        <end position="275"/>
    </location>
</feature>
<sequence length="491" mass="52102">MMGGTKRFGMSDSNSDSAFRNKRIMTGSSFDVHRAESSQEQSMATPSLDERRAESSRLHVRALNTQFASWVQAQLKNHPDEIWEDGIRDYLAHASNIMEKFSDVVNWLKVNAAKGETLAAAGSQTSGEKKKESESTNNEMNKFQAPTLFSPVGSTTEFAAPGSAGVFSNSQSSTGVFSNNHSSTGMFFAGQSSAGISSNGQSSSGVFNSQSSAVFSTNQGSSIFSNSQSSGLFSNSQSSGMFSNSQSSGGMFSNSQSSGLFSNSQSSGVFSNSQSPGVFSNSQSPGLFSNNQSFGGFSTTPSFGLFSNSQGSGALSNTQPPLLFGSQSSIPQNRDASDEADAENDVEQPSSPSVKKSEEKGVVVVHEVKCKLYVKSSDPADNWKDKGTGQLSIRCKEGVSKGTKESKPTVIVRNDVGKLLLNALLYSGIKTNPQKNSLVAIFHTAGDGDGNDGSNQDSIVARTFLIRMKTEEDRNKLATAIQEYAPASETV</sequence>
<comment type="subcellular location">
    <subcellularLocation>
        <location evidence="1">Nucleus</location>
        <location evidence="1">Nuclear pore complex</location>
    </subcellularLocation>
</comment>
<feature type="region of interest" description="Disordered" evidence="5">
    <location>
        <begin position="119"/>
        <end position="139"/>
    </location>
</feature>
<gene>
    <name evidence="7" type="ORF">M0R45_024527</name>
</gene>
<keyword evidence="4" id="KW-0906">Nuclear pore complex</keyword>
<dbReference type="PROSITE" id="PS50196">
    <property type="entry name" value="RANBD1"/>
    <property type="match status" value="1"/>
</dbReference>
<dbReference type="GO" id="GO:0051028">
    <property type="term" value="P:mRNA transport"/>
    <property type="evidence" value="ECO:0007669"/>
    <property type="project" value="UniProtKB-KW"/>
</dbReference>
<proteinExistence type="predicted"/>
<evidence type="ECO:0000256" key="2">
    <source>
        <dbReference type="ARBA" id="ARBA00022816"/>
    </source>
</evidence>
<keyword evidence="2" id="KW-0509">mRNA transport</keyword>
<evidence type="ECO:0000313" key="8">
    <source>
        <dbReference type="Proteomes" id="UP001457282"/>
    </source>
</evidence>
<dbReference type="EMBL" id="JBEDUW010000005">
    <property type="protein sequence ID" value="KAK9927339.1"/>
    <property type="molecule type" value="Genomic_DNA"/>
</dbReference>